<dbReference type="GO" id="GO:0032259">
    <property type="term" value="P:methylation"/>
    <property type="evidence" value="ECO:0007669"/>
    <property type="project" value="UniProtKB-KW"/>
</dbReference>
<evidence type="ECO:0000313" key="6">
    <source>
        <dbReference type="Proteomes" id="UP000824469"/>
    </source>
</evidence>
<dbReference type="Pfam" id="PF07714">
    <property type="entry name" value="PK_Tyr_Ser-Thr"/>
    <property type="match status" value="1"/>
</dbReference>
<evidence type="ECO:0000256" key="1">
    <source>
        <dbReference type="ARBA" id="ARBA00008138"/>
    </source>
</evidence>
<dbReference type="PANTHER" id="PTHR43619:SF8">
    <property type="entry name" value="LEUCINE CARBOXYL METHYLTRANSFERASE"/>
    <property type="match status" value="1"/>
</dbReference>
<dbReference type="OMA" id="KECDAVE"/>
<gene>
    <name evidence="5" type="ORF">KI387_011893</name>
</gene>
<dbReference type="PANTHER" id="PTHR43619">
    <property type="entry name" value="S-ADENOSYL-L-METHIONINE-DEPENDENT METHYLTRANSFERASE YKTD-RELATED"/>
    <property type="match status" value="1"/>
</dbReference>
<keyword evidence="3" id="KW-0808">Transferase</keyword>
<dbReference type="Gene3D" id="3.40.50.150">
    <property type="entry name" value="Vaccinia Virus protein VP39"/>
    <property type="match status" value="1"/>
</dbReference>
<dbReference type="GO" id="GO:0008168">
    <property type="term" value="F:methyltransferase activity"/>
    <property type="evidence" value="ECO:0007669"/>
    <property type="project" value="UniProtKB-KW"/>
</dbReference>
<dbReference type="NCBIfam" id="TIGR00027">
    <property type="entry name" value="mthyl_TIGR00027"/>
    <property type="match status" value="1"/>
</dbReference>
<organism evidence="5 6">
    <name type="scientific">Taxus chinensis</name>
    <name type="common">Chinese yew</name>
    <name type="synonym">Taxus wallichiana var. chinensis</name>
    <dbReference type="NCBI Taxonomy" id="29808"/>
    <lineage>
        <taxon>Eukaryota</taxon>
        <taxon>Viridiplantae</taxon>
        <taxon>Streptophyta</taxon>
        <taxon>Embryophyta</taxon>
        <taxon>Tracheophyta</taxon>
        <taxon>Spermatophyta</taxon>
        <taxon>Pinopsida</taxon>
        <taxon>Pinidae</taxon>
        <taxon>Conifers II</taxon>
        <taxon>Cupressales</taxon>
        <taxon>Taxaceae</taxon>
        <taxon>Taxus</taxon>
    </lineage>
</organism>
<dbReference type="Pfam" id="PF04072">
    <property type="entry name" value="LCM"/>
    <property type="match status" value="1"/>
</dbReference>
<dbReference type="InterPro" id="IPR011009">
    <property type="entry name" value="Kinase-like_dom_sf"/>
</dbReference>
<dbReference type="InterPro" id="IPR029063">
    <property type="entry name" value="SAM-dependent_MTases_sf"/>
</dbReference>
<dbReference type="InterPro" id="IPR011610">
    <property type="entry name" value="SAM_mthyl_Trfase_ML2640-like"/>
</dbReference>
<dbReference type="Gene3D" id="1.10.510.10">
    <property type="entry name" value="Transferase(Phosphotransferase) domain 1"/>
    <property type="match status" value="1"/>
</dbReference>
<name>A0AA38FFL8_TAXCH</name>
<protein>
    <recommendedName>
        <fullName evidence="4">Protein kinase domain-containing protein</fullName>
    </recommendedName>
</protein>
<feature type="domain" description="Protein kinase" evidence="4">
    <location>
        <begin position="116"/>
        <end position="445"/>
    </location>
</feature>
<dbReference type="GO" id="GO:0004672">
    <property type="term" value="F:protein kinase activity"/>
    <property type="evidence" value="ECO:0007669"/>
    <property type="project" value="InterPro"/>
</dbReference>
<reference evidence="5 6" key="1">
    <citation type="journal article" date="2021" name="Nat. Plants">
        <title>The Taxus genome provides insights into paclitaxel biosynthesis.</title>
        <authorList>
            <person name="Xiong X."/>
            <person name="Gou J."/>
            <person name="Liao Q."/>
            <person name="Li Y."/>
            <person name="Zhou Q."/>
            <person name="Bi G."/>
            <person name="Li C."/>
            <person name="Du R."/>
            <person name="Wang X."/>
            <person name="Sun T."/>
            <person name="Guo L."/>
            <person name="Liang H."/>
            <person name="Lu P."/>
            <person name="Wu Y."/>
            <person name="Zhang Z."/>
            <person name="Ro D.K."/>
            <person name="Shang Y."/>
            <person name="Huang S."/>
            <person name="Yan J."/>
        </authorList>
    </citation>
    <scope>NUCLEOTIDE SEQUENCE [LARGE SCALE GENOMIC DNA]</scope>
    <source>
        <strain evidence="5">Ta-2019</strain>
    </source>
</reference>
<dbReference type="SUPFAM" id="SSF53335">
    <property type="entry name" value="S-adenosyl-L-methionine-dependent methyltransferases"/>
    <property type="match status" value="1"/>
</dbReference>
<keyword evidence="2" id="KW-0489">Methyltransferase</keyword>
<evidence type="ECO:0000259" key="4">
    <source>
        <dbReference type="PROSITE" id="PS50011"/>
    </source>
</evidence>
<sequence>MEECKCTEDSCVCELKMSRLMDLESVRNLHELIEKECDAVERTACQTAAGRALWKHVIHDPVAEILAGETHLKNLYTKMKRDRVSKASEISGVMLAVRTLWFDSSLEAALRCFQGDTQVVLLGAGMDARAYRLACLKDCTVFEVDLPRVLELKTALLQVATTTESLTLQAKSLRQVPADLTKKDWFDTLLNSGFLPHHNTVWILEGILYYLHDLNAKDVLSSISHKCKAHSILLADFMNECSTNLPHELKTNFHFYSDWPEELLPTLGYSQVKVSQIGDSDANFGLLMDPHNCFNKLRGVPRKTSTVCQLRANIFQQRKQAMEECKCSEDSCECEMKMSIMDVERVRNLHELIEKECDAVEGTSGHTGGLSEAWDFDLVQLVERDIEASSHTTVVVGTLVYLTPECVTTGKTSLESDMFSFGVVSIEIACGRRALDMTLRETHNM</sequence>
<dbReference type="PROSITE" id="PS50011">
    <property type="entry name" value="PROTEIN_KINASE_DOM"/>
    <property type="match status" value="1"/>
</dbReference>
<dbReference type="GO" id="GO:0005524">
    <property type="term" value="F:ATP binding"/>
    <property type="evidence" value="ECO:0007669"/>
    <property type="project" value="InterPro"/>
</dbReference>
<accession>A0AA38FFL8</accession>
<dbReference type="AlphaFoldDB" id="A0AA38FFL8"/>
<dbReference type="InterPro" id="IPR001245">
    <property type="entry name" value="Ser-Thr/Tyr_kinase_cat_dom"/>
</dbReference>
<evidence type="ECO:0000256" key="2">
    <source>
        <dbReference type="ARBA" id="ARBA00022603"/>
    </source>
</evidence>
<comment type="similarity">
    <text evidence="1">Belongs to the UPF0677 family.</text>
</comment>
<evidence type="ECO:0000256" key="3">
    <source>
        <dbReference type="ARBA" id="ARBA00022679"/>
    </source>
</evidence>
<feature type="non-terminal residue" evidence="5">
    <location>
        <position position="1"/>
    </location>
</feature>
<dbReference type="InterPro" id="IPR000719">
    <property type="entry name" value="Prot_kinase_dom"/>
</dbReference>
<keyword evidence="6" id="KW-1185">Reference proteome</keyword>
<dbReference type="InterPro" id="IPR007213">
    <property type="entry name" value="Ppm1/Ppm2/Tcmp"/>
</dbReference>
<evidence type="ECO:0000313" key="5">
    <source>
        <dbReference type="EMBL" id="KAH9300310.1"/>
    </source>
</evidence>
<dbReference type="SUPFAM" id="SSF56112">
    <property type="entry name" value="Protein kinase-like (PK-like)"/>
    <property type="match status" value="1"/>
</dbReference>
<dbReference type="EMBL" id="JAHRHJ020000009">
    <property type="protein sequence ID" value="KAH9300310.1"/>
    <property type="molecule type" value="Genomic_DNA"/>
</dbReference>
<dbReference type="Proteomes" id="UP000824469">
    <property type="component" value="Unassembled WGS sequence"/>
</dbReference>
<proteinExistence type="inferred from homology"/>
<comment type="caution">
    <text evidence="5">The sequence shown here is derived from an EMBL/GenBank/DDBJ whole genome shotgun (WGS) entry which is preliminary data.</text>
</comment>